<evidence type="ECO:0000256" key="2">
    <source>
        <dbReference type="ARBA" id="ARBA00023015"/>
    </source>
</evidence>
<dbReference type="Proteomes" id="UP000240418">
    <property type="component" value="Unassembled WGS sequence"/>
</dbReference>
<dbReference type="InterPro" id="IPR036388">
    <property type="entry name" value="WH-like_DNA-bd_sf"/>
</dbReference>
<dbReference type="EMBL" id="PYGJ01000031">
    <property type="protein sequence ID" value="PSL13808.1"/>
    <property type="molecule type" value="Genomic_DNA"/>
</dbReference>
<dbReference type="Gene3D" id="1.10.10.10">
    <property type="entry name" value="Winged helix-like DNA-binding domain superfamily/Winged helix DNA-binding domain"/>
    <property type="match status" value="1"/>
</dbReference>
<evidence type="ECO:0000256" key="3">
    <source>
        <dbReference type="ARBA" id="ARBA00023125"/>
    </source>
</evidence>
<accession>A0A2P8EWJ2</accession>
<evidence type="ECO:0000259" key="5">
    <source>
        <dbReference type="PROSITE" id="PS50931"/>
    </source>
</evidence>
<dbReference type="OrthoDB" id="9815174at2"/>
<protein>
    <submittedName>
        <fullName evidence="6">LysR family transcriptional regulator</fullName>
    </submittedName>
</protein>
<dbReference type="InterPro" id="IPR036390">
    <property type="entry name" value="WH_DNA-bd_sf"/>
</dbReference>
<dbReference type="FunFam" id="1.10.10.10:FF:000001">
    <property type="entry name" value="LysR family transcriptional regulator"/>
    <property type="match status" value="1"/>
</dbReference>
<evidence type="ECO:0000256" key="1">
    <source>
        <dbReference type="ARBA" id="ARBA00009437"/>
    </source>
</evidence>
<dbReference type="GO" id="GO:0003700">
    <property type="term" value="F:DNA-binding transcription factor activity"/>
    <property type="evidence" value="ECO:0007669"/>
    <property type="project" value="InterPro"/>
</dbReference>
<dbReference type="Pfam" id="PF00126">
    <property type="entry name" value="HTH_1"/>
    <property type="match status" value="1"/>
</dbReference>
<dbReference type="InterPro" id="IPR050950">
    <property type="entry name" value="HTH-type_LysR_regulators"/>
</dbReference>
<dbReference type="InterPro" id="IPR005119">
    <property type="entry name" value="LysR_subst-bd"/>
</dbReference>
<reference evidence="6 7" key="1">
    <citation type="submission" date="2018-03" db="EMBL/GenBank/DDBJ databases">
        <title>Genomic Encyclopedia of Archaeal and Bacterial Type Strains, Phase II (KMG-II): from individual species to whole genera.</title>
        <authorList>
            <person name="Goeker M."/>
        </authorList>
    </citation>
    <scope>NUCLEOTIDE SEQUENCE [LARGE SCALE GENOMIC DNA]</scope>
    <source>
        <strain evidence="6 7">DSM 100673</strain>
    </source>
</reference>
<dbReference type="PROSITE" id="PS50931">
    <property type="entry name" value="HTH_LYSR"/>
    <property type="match status" value="1"/>
</dbReference>
<dbReference type="Gene3D" id="3.40.190.290">
    <property type="match status" value="1"/>
</dbReference>
<evidence type="ECO:0000313" key="6">
    <source>
        <dbReference type="EMBL" id="PSL13808.1"/>
    </source>
</evidence>
<evidence type="ECO:0000256" key="4">
    <source>
        <dbReference type="ARBA" id="ARBA00023163"/>
    </source>
</evidence>
<gene>
    <name evidence="6" type="ORF">CLV88_1313</name>
</gene>
<dbReference type="CDD" id="cd08440">
    <property type="entry name" value="PBP2_LTTR_like_4"/>
    <property type="match status" value="1"/>
</dbReference>
<keyword evidence="3" id="KW-0238">DNA-binding</keyword>
<keyword evidence="7" id="KW-1185">Reference proteome</keyword>
<keyword evidence="2" id="KW-0805">Transcription regulation</keyword>
<dbReference type="AlphaFoldDB" id="A0A2P8EWJ2"/>
<dbReference type="RefSeq" id="WP_106610626.1">
    <property type="nucleotide sequence ID" value="NZ_PYGJ01000031.1"/>
</dbReference>
<sequence length="301" mass="33181">MIRDTSLGEIIAFVTVARLGSFAMAAEELLVTQSALSKRIKKIEDSIGAPLLDRTTRSVAVSALGREFLPKAKRIIEDYNRSLNDMSELVKVRKGIVTLSCNMTLSDTLLPEIIDRFKTSHPNIRVRVHEDSSPQALERVISGQSELALGTLGEPHPELDFEQLIDDRFVIACHKNHPLATVTSTTWEEVKNQHFILLRPESGTRKLLQRHLGTLYDVLSNDIQVGHFHSQLSLVARGIGIAATPSLIRLSGRDLDIVIIPISEPTVSRKLGIVTYKGRALSPAAEKLREVAVSVMQSADG</sequence>
<dbReference type="SUPFAM" id="SSF53850">
    <property type="entry name" value="Periplasmic binding protein-like II"/>
    <property type="match status" value="1"/>
</dbReference>
<dbReference type="GO" id="GO:0005829">
    <property type="term" value="C:cytosol"/>
    <property type="evidence" value="ECO:0007669"/>
    <property type="project" value="TreeGrafter"/>
</dbReference>
<dbReference type="GO" id="GO:0003677">
    <property type="term" value="F:DNA binding"/>
    <property type="evidence" value="ECO:0007669"/>
    <property type="project" value="UniProtKB-KW"/>
</dbReference>
<name>A0A2P8EWJ2_9RHOB</name>
<feature type="domain" description="HTH lysR-type" evidence="5">
    <location>
        <begin position="12"/>
        <end position="62"/>
    </location>
</feature>
<proteinExistence type="inferred from homology"/>
<comment type="similarity">
    <text evidence="1">Belongs to the LysR transcriptional regulatory family.</text>
</comment>
<dbReference type="Pfam" id="PF03466">
    <property type="entry name" value="LysR_substrate"/>
    <property type="match status" value="1"/>
</dbReference>
<dbReference type="PANTHER" id="PTHR30419:SF30">
    <property type="entry name" value="LYSR FAMILY TRANSCRIPTIONAL REGULATOR"/>
    <property type="match status" value="1"/>
</dbReference>
<dbReference type="InterPro" id="IPR000847">
    <property type="entry name" value="LysR_HTH_N"/>
</dbReference>
<dbReference type="PANTHER" id="PTHR30419">
    <property type="entry name" value="HTH-TYPE TRANSCRIPTIONAL REGULATOR YBHD"/>
    <property type="match status" value="1"/>
</dbReference>
<comment type="caution">
    <text evidence="6">The sequence shown here is derived from an EMBL/GenBank/DDBJ whole genome shotgun (WGS) entry which is preliminary data.</text>
</comment>
<dbReference type="SUPFAM" id="SSF46785">
    <property type="entry name" value="Winged helix' DNA-binding domain"/>
    <property type="match status" value="1"/>
</dbReference>
<organism evidence="6 7">
    <name type="scientific">Shimia abyssi</name>
    <dbReference type="NCBI Taxonomy" id="1662395"/>
    <lineage>
        <taxon>Bacteria</taxon>
        <taxon>Pseudomonadati</taxon>
        <taxon>Pseudomonadota</taxon>
        <taxon>Alphaproteobacteria</taxon>
        <taxon>Rhodobacterales</taxon>
        <taxon>Roseobacteraceae</taxon>
    </lineage>
</organism>
<evidence type="ECO:0000313" key="7">
    <source>
        <dbReference type="Proteomes" id="UP000240418"/>
    </source>
</evidence>
<dbReference type="PRINTS" id="PR00039">
    <property type="entry name" value="HTHLYSR"/>
</dbReference>
<keyword evidence="4" id="KW-0804">Transcription</keyword>